<sequence length="277" mass="31848">MVKPQTARRRQRVQQQAQQQHHTQQTQDEIGNMHDEADIMSFRSAATHRFVLNQELIENLTEKWIPLDNLVKPVPFSTVQTTKTDVSEIHDELYFGNISLMKQKMEMLKKDIEELTKDKDYVLDKFGDSKFLLEHVETMSDAYVNKTPLNTDEISTKFTERFKTRIITEPYETKSIPSLRTDNSEAPANYWEDLKKKREEVDNANSLALNKASDEDIVMNGDYQLSDDGTQGQDQLAGFDQGFATGELDSMIDDVNFGLQPTLDDQDFLSQIDQNIG</sequence>
<protein>
    <submittedName>
        <fullName evidence="3">CYFA0S02e07646g1_1</fullName>
    </submittedName>
</protein>
<dbReference type="OrthoDB" id="3979953at2759"/>
<evidence type="ECO:0000256" key="2">
    <source>
        <dbReference type="SAM" id="MobiDB-lite"/>
    </source>
</evidence>
<proteinExistence type="predicted"/>
<dbReference type="VEuPathDB" id="FungiDB:BON22_0012"/>
<feature type="coiled-coil region" evidence="1">
    <location>
        <begin position="98"/>
        <end position="125"/>
    </location>
</feature>
<organism evidence="3">
    <name type="scientific">Cyberlindnera fabianii</name>
    <name type="common">Yeast</name>
    <name type="synonym">Hansenula fabianii</name>
    <dbReference type="NCBI Taxonomy" id="36022"/>
    <lineage>
        <taxon>Eukaryota</taxon>
        <taxon>Fungi</taxon>
        <taxon>Dikarya</taxon>
        <taxon>Ascomycota</taxon>
        <taxon>Saccharomycotina</taxon>
        <taxon>Saccharomycetes</taxon>
        <taxon>Phaffomycetales</taxon>
        <taxon>Phaffomycetaceae</taxon>
        <taxon>Cyberlindnera</taxon>
    </lineage>
</organism>
<accession>A0A061ANZ9</accession>
<dbReference type="InterPro" id="IPR059172">
    <property type="entry name" value="SNF6"/>
</dbReference>
<name>A0A061ANZ9_CYBFA</name>
<evidence type="ECO:0000313" key="3">
    <source>
        <dbReference type="EMBL" id="CDR38874.1"/>
    </source>
</evidence>
<feature type="region of interest" description="Disordered" evidence="2">
    <location>
        <begin position="1"/>
        <end position="28"/>
    </location>
</feature>
<dbReference type="PhylomeDB" id="A0A061ANZ9"/>
<keyword evidence="1" id="KW-0175">Coiled coil</keyword>
<gene>
    <name evidence="3" type="ORF">CYFA0S_02e07646g</name>
</gene>
<reference evidence="3" key="1">
    <citation type="journal article" date="2014" name="Genome Announc.">
        <title>Genome sequence of the yeast Cyberlindnera fabianii (Hansenula fabianii).</title>
        <authorList>
            <person name="Freel K.C."/>
            <person name="Sarilar V."/>
            <person name="Neuveglise C."/>
            <person name="Devillers H."/>
            <person name="Friedrich A."/>
            <person name="Schacherer J."/>
        </authorList>
    </citation>
    <scope>NUCLEOTIDE SEQUENCE</scope>
    <source>
        <strain evidence="3">YJS4271</strain>
    </source>
</reference>
<dbReference type="AlphaFoldDB" id="A0A061ANZ9"/>
<dbReference type="EMBL" id="LK052887">
    <property type="protein sequence ID" value="CDR38874.1"/>
    <property type="molecule type" value="Genomic_DNA"/>
</dbReference>
<feature type="compositionally biased region" description="Low complexity" evidence="2">
    <location>
        <begin position="13"/>
        <end position="27"/>
    </location>
</feature>
<feature type="compositionally biased region" description="Basic residues" evidence="2">
    <location>
        <begin position="1"/>
        <end position="12"/>
    </location>
</feature>
<evidence type="ECO:0000256" key="1">
    <source>
        <dbReference type="SAM" id="Coils"/>
    </source>
</evidence>
<dbReference type="CDD" id="cd22571">
    <property type="entry name" value="SNF6"/>
    <property type="match status" value="1"/>
</dbReference>